<keyword evidence="2" id="KW-1185">Reference proteome</keyword>
<dbReference type="EMBL" id="AWUE01007120">
    <property type="protein sequence ID" value="OMP12736.1"/>
    <property type="molecule type" value="Genomic_DNA"/>
</dbReference>
<accession>A0A1R3L062</accession>
<dbReference type="AlphaFoldDB" id="A0A1R3L062"/>
<sequence>MDGWMKQFPSIYKKIEEVTKHACAMRQKKKLLIGYSKTTTYN</sequence>
<evidence type="ECO:0000313" key="1">
    <source>
        <dbReference type="EMBL" id="OMP12736.1"/>
    </source>
</evidence>
<gene>
    <name evidence="1" type="ORF">COLO4_02817</name>
</gene>
<evidence type="ECO:0000313" key="2">
    <source>
        <dbReference type="Proteomes" id="UP000187203"/>
    </source>
</evidence>
<reference evidence="2" key="1">
    <citation type="submission" date="2013-09" db="EMBL/GenBank/DDBJ databases">
        <title>Corchorus olitorius genome sequencing.</title>
        <authorList>
            <person name="Alam M."/>
            <person name="Haque M.S."/>
            <person name="Islam M.S."/>
            <person name="Emdad E.M."/>
            <person name="Islam M.M."/>
            <person name="Ahmed B."/>
            <person name="Halim A."/>
            <person name="Hossen Q.M.M."/>
            <person name="Hossain M.Z."/>
            <person name="Ahmed R."/>
            <person name="Khan M.M."/>
            <person name="Islam R."/>
            <person name="Rashid M.M."/>
            <person name="Khan S.A."/>
            <person name="Rahman M.S."/>
            <person name="Alam M."/>
            <person name="Yahiya A.S."/>
            <person name="Khan M.S."/>
            <person name="Azam M.S."/>
            <person name="Haque T."/>
            <person name="Lashkar M.Z.H."/>
            <person name="Akhand A.I."/>
            <person name="Morshed G."/>
            <person name="Roy S."/>
            <person name="Uddin K.S."/>
            <person name="Rabeya T."/>
            <person name="Hossain A.S."/>
            <person name="Chowdhury A."/>
            <person name="Snigdha A.R."/>
            <person name="Mortoza M.S."/>
            <person name="Matin S.A."/>
            <person name="Hoque S.M.E."/>
            <person name="Islam M.K."/>
            <person name="Roy D.K."/>
            <person name="Haider R."/>
            <person name="Moosa M.M."/>
            <person name="Elias S.M."/>
            <person name="Hasan A.M."/>
            <person name="Jahan S."/>
            <person name="Shafiuddin M."/>
            <person name="Mahmood N."/>
            <person name="Shommy N.S."/>
        </authorList>
    </citation>
    <scope>NUCLEOTIDE SEQUENCE [LARGE SCALE GENOMIC DNA]</scope>
    <source>
        <strain evidence="2">cv. O-4</strain>
    </source>
</reference>
<organism evidence="1 2">
    <name type="scientific">Corchorus olitorius</name>
    <dbReference type="NCBI Taxonomy" id="93759"/>
    <lineage>
        <taxon>Eukaryota</taxon>
        <taxon>Viridiplantae</taxon>
        <taxon>Streptophyta</taxon>
        <taxon>Embryophyta</taxon>
        <taxon>Tracheophyta</taxon>
        <taxon>Spermatophyta</taxon>
        <taxon>Magnoliopsida</taxon>
        <taxon>eudicotyledons</taxon>
        <taxon>Gunneridae</taxon>
        <taxon>Pentapetalae</taxon>
        <taxon>rosids</taxon>
        <taxon>malvids</taxon>
        <taxon>Malvales</taxon>
        <taxon>Malvaceae</taxon>
        <taxon>Grewioideae</taxon>
        <taxon>Apeibeae</taxon>
        <taxon>Corchorus</taxon>
    </lineage>
</organism>
<name>A0A1R3L062_9ROSI</name>
<dbReference type="Proteomes" id="UP000187203">
    <property type="component" value="Unassembled WGS sequence"/>
</dbReference>
<proteinExistence type="predicted"/>
<protein>
    <submittedName>
        <fullName evidence="1">Uncharacterized protein</fullName>
    </submittedName>
</protein>
<comment type="caution">
    <text evidence="1">The sequence shown here is derived from an EMBL/GenBank/DDBJ whole genome shotgun (WGS) entry which is preliminary data.</text>
</comment>